<reference evidence="1 2" key="1">
    <citation type="journal article" date="2023" name="Life. Sci Alliance">
        <title>Evolutionary insights into 3D genome organization and epigenetic landscape of Vigna mungo.</title>
        <authorList>
            <person name="Junaid A."/>
            <person name="Singh B."/>
            <person name="Bhatia S."/>
        </authorList>
    </citation>
    <scope>NUCLEOTIDE SEQUENCE [LARGE SCALE GENOMIC DNA]</scope>
    <source>
        <strain evidence="1">Urdbean</strain>
    </source>
</reference>
<proteinExistence type="predicted"/>
<sequence>MGEAVTPLFLNPNEADFLSLFSSSPLTPQSSFPVGELQSERVEDTLQEGLEGEDRPRWWVEAPRSMKLWLRLVKAADLEFITAAATAADESNPKAEGFLTGEEGMLDG</sequence>
<dbReference type="EMBL" id="CP144690">
    <property type="protein sequence ID" value="WVY89870.1"/>
    <property type="molecule type" value="Genomic_DNA"/>
</dbReference>
<keyword evidence="2" id="KW-1185">Reference proteome</keyword>
<evidence type="ECO:0000313" key="1">
    <source>
        <dbReference type="EMBL" id="WVY89870.1"/>
    </source>
</evidence>
<evidence type="ECO:0000313" key="2">
    <source>
        <dbReference type="Proteomes" id="UP001374535"/>
    </source>
</evidence>
<dbReference type="Proteomes" id="UP001374535">
    <property type="component" value="Chromosome 11"/>
</dbReference>
<accession>A0AAQ3MFC9</accession>
<organism evidence="1 2">
    <name type="scientific">Vigna mungo</name>
    <name type="common">Black gram</name>
    <name type="synonym">Phaseolus mungo</name>
    <dbReference type="NCBI Taxonomy" id="3915"/>
    <lineage>
        <taxon>Eukaryota</taxon>
        <taxon>Viridiplantae</taxon>
        <taxon>Streptophyta</taxon>
        <taxon>Embryophyta</taxon>
        <taxon>Tracheophyta</taxon>
        <taxon>Spermatophyta</taxon>
        <taxon>Magnoliopsida</taxon>
        <taxon>eudicotyledons</taxon>
        <taxon>Gunneridae</taxon>
        <taxon>Pentapetalae</taxon>
        <taxon>rosids</taxon>
        <taxon>fabids</taxon>
        <taxon>Fabales</taxon>
        <taxon>Fabaceae</taxon>
        <taxon>Papilionoideae</taxon>
        <taxon>50 kb inversion clade</taxon>
        <taxon>NPAAA clade</taxon>
        <taxon>indigoferoid/millettioid clade</taxon>
        <taxon>Phaseoleae</taxon>
        <taxon>Vigna</taxon>
    </lineage>
</organism>
<protein>
    <submittedName>
        <fullName evidence="1">Uncharacterized protein</fullName>
    </submittedName>
</protein>
<gene>
    <name evidence="1" type="ORF">V8G54_035384</name>
</gene>
<dbReference type="AlphaFoldDB" id="A0AAQ3MFC9"/>
<name>A0AAQ3MFC9_VIGMU</name>